<dbReference type="STRING" id="357804.Ping_0700"/>
<name>A1SST7_PSYIN</name>
<dbReference type="KEGG" id="pin:Ping_0700"/>
<dbReference type="Gene3D" id="2.40.160.20">
    <property type="match status" value="1"/>
</dbReference>
<dbReference type="EMBL" id="CP000510">
    <property type="protein sequence ID" value="ABM02552.1"/>
    <property type="molecule type" value="Genomic_DNA"/>
</dbReference>
<evidence type="ECO:0000256" key="1">
    <source>
        <dbReference type="SAM" id="SignalP"/>
    </source>
</evidence>
<dbReference type="InterPro" id="IPR011250">
    <property type="entry name" value="OMP/PagP_B-barrel"/>
</dbReference>
<keyword evidence="3" id="KW-1185">Reference proteome</keyword>
<keyword evidence="1" id="KW-0732">Signal</keyword>
<dbReference type="InterPro" id="IPR005618">
    <property type="entry name" value="OMPW"/>
</dbReference>
<dbReference type="PANTHER" id="PTHR36920:SF1">
    <property type="entry name" value="OUTER MEMBRANE PROTEIN W"/>
    <property type="match status" value="1"/>
</dbReference>
<dbReference type="GO" id="GO:0019867">
    <property type="term" value="C:outer membrane"/>
    <property type="evidence" value="ECO:0007669"/>
    <property type="project" value="InterPro"/>
</dbReference>
<dbReference type="HOGENOM" id="CLU_042505_1_1_6"/>
<dbReference type="eggNOG" id="COG3047">
    <property type="taxonomic scope" value="Bacteria"/>
</dbReference>
<proteinExistence type="predicted"/>
<sequence length="202" mass="21577">MMKAILSVALVSTLCSSVALAHNAGDLFVRGGAAIVMPNESSDKVGGNELKIDNNTQAAATFTYMTTDKIGIELLLATPFTHDVSLDGNKVAEVSQLPPSLMVQYYFGQPDSQFRPYVGAGLNYTFFFEEEGYGALSGTDVSVDNSLGGAVQAGLDVKLDEHWFANVSVWYMDINTDVHTAVGTINTDIDPVSAMLGLGYTF</sequence>
<feature type="chain" id="PRO_5002637036" evidence="1">
    <location>
        <begin position="22"/>
        <end position="202"/>
    </location>
</feature>
<protein>
    <submittedName>
        <fullName evidence="2">OmpW family protein</fullName>
    </submittedName>
</protein>
<feature type="signal peptide" evidence="1">
    <location>
        <begin position="1"/>
        <end position="21"/>
    </location>
</feature>
<accession>A1SST7</accession>
<dbReference type="Proteomes" id="UP000000639">
    <property type="component" value="Chromosome"/>
</dbReference>
<dbReference type="Pfam" id="PF03922">
    <property type="entry name" value="OmpW"/>
    <property type="match status" value="1"/>
</dbReference>
<reference evidence="2 3" key="1">
    <citation type="submission" date="2007-01" db="EMBL/GenBank/DDBJ databases">
        <title>Complete sequence of Psychromonas ingrahamii 37.</title>
        <authorList>
            <consortium name="US DOE Joint Genome Institute"/>
            <person name="Copeland A."/>
            <person name="Lucas S."/>
            <person name="Lapidus A."/>
            <person name="Barry K."/>
            <person name="Detter J.C."/>
            <person name="Glavina del Rio T."/>
            <person name="Hammon N."/>
            <person name="Israni S."/>
            <person name="Dalin E."/>
            <person name="Tice H."/>
            <person name="Pitluck S."/>
            <person name="Thompson L.S."/>
            <person name="Brettin T."/>
            <person name="Bruce D."/>
            <person name="Han C."/>
            <person name="Tapia R."/>
            <person name="Schmutz J."/>
            <person name="Larimer F."/>
            <person name="Land M."/>
            <person name="Hauser L."/>
            <person name="Kyrpides N."/>
            <person name="Ivanova N."/>
            <person name="Staley J."/>
            <person name="Richardson P."/>
        </authorList>
    </citation>
    <scope>NUCLEOTIDE SEQUENCE [LARGE SCALE GENOMIC DNA]</scope>
    <source>
        <strain evidence="2 3">37</strain>
    </source>
</reference>
<dbReference type="AlphaFoldDB" id="A1SST7"/>
<organism evidence="2 3">
    <name type="scientific">Psychromonas ingrahamii (strain DSM 17664 / CCUG 51855 / 37)</name>
    <dbReference type="NCBI Taxonomy" id="357804"/>
    <lineage>
        <taxon>Bacteria</taxon>
        <taxon>Pseudomonadati</taxon>
        <taxon>Pseudomonadota</taxon>
        <taxon>Gammaproteobacteria</taxon>
        <taxon>Alteromonadales</taxon>
        <taxon>Psychromonadaceae</taxon>
        <taxon>Psychromonas</taxon>
    </lineage>
</organism>
<dbReference type="GO" id="GO:0055085">
    <property type="term" value="P:transmembrane transport"/>
    <property type="evidence" value="ECO:0007669"/>
    <property type="project" value="TreeGrafter"/>
</dbReference>
<gene>
    <name evidence="2" type="ordered locus">Ping_0700</name>
</gene>
<evidence type="ECO:0000313" key="2">
    <source>
        <dbReference type="EMBL" id="ABM02552.1"/>
    </source>
</evidence>
<dbReference type="RefSeq" id="WP_011769111.1">
    <property type="nucleotide sequence ID" value="NC_008709.1"/>
</dbReference>
<evidence type="ECO:0000313" key="3">
    <source>
        <dbReference type="Proteomes" id="UP000000639"/>
    </source>
</evidence>
<dbReference type="SUPFAM" id="SSF56925">
    <property type="entry name" value="OMPA-like"/>
    <property type="match status" value="1"/>
</dbReference>
<dbReference type="PANTHER" id="PTHR36920">
    <property type="match status" value="1"/>
</dbReference>